<dbReference type="EMBL" id="BMFV01000004">
    <property type="protein sequence ID" value="GGH76753.1"/>
    <property type="molecule type" value="Genomic_DNA"/>
</dbReference>
<dbReference type="AlphaFoldDB" id="A0A8J2ZT28"/>
<accession>A0A8J2ZT28</accession>
<reference evidence="1" key="2">
    <citation type="submission" date="2020-09" db="EMBL/GenBank/DDBJ databases">
        <authorList>
            <person name="Sun Q."/>
            <person name="Zhou Y."/>
        </authorList>
    </citation>
    <scope>NUCLEOTIDE SEQUENCE</scope>
    <source>
        <strain evidence="1">CGMCC 1.12777</strain>
    </source>
</reference>
<proteinExistence type="predicted"/>
<evidence type="ECO:0000313" key="2">
    <source>
        <dbReference type="Proteomes" id="UP000656813"/>
    </source>
</evidence>
<keyword evidence="2" id="KW-1185">Reference proteome</keyword>
<sequence length="43" mass="4985">MKPLKNNVKTIFLDAGGVLFETFIKGDERIRNLMLARGYDRSR</sequence>
<name>A0A8J2ZT28_9BACL</name>
<dbReference type="Proteomes" id="UP000656813">
    <property type="component" value="Unassembled WGS sequence"/>
</dbReference>
<reference evidence="1" key="1">
    <citation type="journal article" date="2014" name="Int. J. Syst. Evol. Microbiol.">
        <title>Complete genome sequence of Corynebacterium casei LMG S-19264T (=DSM 44701T), isolated from a smear-ripened cheese.</title>
        <authorList>
            <consortium name="US DOE Joint Genome Institute (JGI-PGF)"/>
            <person name="Walter F."/>
            <person name="Albersmeier A."/>
            <person name="Kalinowski J."/>
            <person name="Ruckert C."/>
        </authorList>
    </citation>
    <scope>NUCLEOTIDE SEQUENCE</scope>
    <source>
        <strain evidence="1">CGMCC 1.12777</strain>
    </source>
</reference>
<comment type="caution">
    <text evidence="1">The sequence shown here is derived from an EMBL/GenBank/DDBJ whole genome shotgun (WGS) entry which is preliminary data.</text>
</comment>
<dbReference type="RefSeq" id="WP_268236347.1">
    <property type="nucleotide sequence ID" value="NZ_BMFV01000004.1"/>
</dbReference>
<protein>
    <submittedName>
        <fullName evidence="1">Uncharacterized protein</fullName>
    </submittedName>
</protein>
<organism evidence="1 2">
    <name type="scientific">Pullulanibacillus pueri</name>
    <dbReference type="NCBI Taxonomy" id="1437324"/>
    <lineage>
        <taxon>Bacteria</taxon>
        <taxon>Bacillati</taxon>
        <taxon>Bacillota</taxon>
        <taxon>Bacilli</taxon>
        <taxon>Bacillales</taxon>
        <taxon>Sporolactobacillaceae</taxon>
        <taxon>Pullulanibacillus</taxon>
    </lineage>
</organism>
<evidence type="ECO:0000313" key="1">
    <source>
        <dbReference type="EMBL" id="GGH76753.1"/>
    </source>
</evidence>
<gene>
    <name evidence="1" type="ORF">GCM10007096_07630</name>
</gene>